<accession>A0A9Q5ZAJ1</accession>
<keyword evidence="7" id="KW-0175">Coiled coil</keyword>
<dbReference type="PRINTS" id="PR00381">
    <property type="entry name" value="KINESINLIGHT"/>
</dbReference>
<keyword evidence="4" id="KW-0493">Microtubule</keyword>
<dbReference type="InterPro" id="IPR002151">
    <property type="entry name" value="Kinesin_light"/>
</dbReference>
<dbReference type="GO" id="GO:0005871">
    <property type="term" value="C:kinesin complex"/>
    <property type="evidence" value="ECO:0007669"/>
    <property type="project" value="InterPro"/>
</dbReference>
<evidence type="ECO:0000313" key="13">
    <source>
        <dbReference type="Proteomes" id="UP000222310"/>
    </source>
</evidence>
<dbReference type="InterPro" id="IPR002182">
    <property type="entry name" value="NB-ARC"/>
</dbReference>
<protein>
    <submittedName>
        <fullName evidence="12">NB-ARC domain-containing protein</fullName>
    </submittedName>
</protein>
<dbReference type="GO" id="GO:0005737">
    <property type="term" value="C:cytoplasm"/>
    <property type="evidence" value="ECO:0007669"/>
    <property type="project" value="TreeGrafter"/>
</dbReference>
<feature type="repeat" description="TPR" evidence="10">
    <location>
        <begin position="421"/>
        <end position="454"/>
    </location>
</feature>
<evidence type="ECO:0000256" key="1">
    <source>
        <dbReference type="ARBA" id="ARBA00004245"/>
    </source>
</evidence>
<comment type="similarity">
    <text evidence="2">Belongs to the kinesin light chain family.</text>
</comment>
<dbReference type="SUPFAM" id="SSF48452">
    <property type="entry name" value="TPR-like"/>
    <property type="match status" value="1"/>
</dbReference>
<feature type="repeat" description="TPR" evidence="10">
    <location>
        <begin position="589"/>
        <end position="622"/>
    </location>
</feature>
<comment type="subcellular location">
    <subcellularLocation>
        <location evidence="1">Cytoplasm</location>
        <location evidence="1">Cytoskeleton</location>
    </subcellularLocation>
</comment>
<dbReference type="Gene3D" id="3.40.50.300">
    <property type="entry name" value="P-loop containing nucleotide triphosphate hydrolases"/>
    <property type="match status" value="1"/>
</dbReference>
<dbReference type="GO" id="GO:0019894">
    <property type="term" value="F:kinesin binding"/>
    <property type="evidence" value="ECO:0007669"/>
    <property type="project" value="TreeGrafter"/>
</dbReference>
<evidence type="ECO:0000256" key="10">
    <source>
        <dbReference type="PROSITE-ProRule" id="PRU00339"/>
    </source>
</evidence>
<evidence type="ECO:0000313" key="12">
    <source>
        <dbReference type="EMBL" id="PHK02152.1"/>
    </source>
</evidence>
<dbReference type="GO" id="GO:0005874">
    <property type="term" value="C:microtubule"/>
    <property type="evidence" value="ECO:0007669"/>
    <property type="project" value="UniProtKB-KW"/>
</dbReference>
<proteinExistence type="inferred from homology"/>
<dbReference type="PANTHER" id="PTHR45783">
    <property type="entry name" value="KINESIN LIGHT CHAIN"/>
    <property type="match status" value="1"/>
</dbReference>
<reference evidence="12 13" key="1">
    <citation type="submission" date="2015-02" db="EMBL/GenBank/DDBJ databases">
        <title>Nostoc linckia genome annotation.</title>
        <authorList>
            <person name="Zhou Z."/>
        </authorList>
    </citation>
    <scope>NUCLEOTIDE SEQUENCE [LARGE SCALE GENOMIC DNA]</scope>
    <source>
        <strain evidence="13">z8</strain>
    </source>
</reference>
<evidence type="ECO:0000256" key="3">
    <source>
        <dbReference type="ARBA" id="ARBA00022490"/>
    </source>
</evidence>
<name>A0A9Q5ZAJ1_NOSLI</name>
<sequence>MVEFVGREKDLKNLHQLLQENEQVVIAAVAGMGGVGKTELALQYARNHRKTYKGGICWLLAKAGDVGIQVVQFARTVLDLNIPEGLDVFAQVQYCWRHWREGDVLLVLDDVGEYQQVKPYLPSSSSRFKVLITTRQYLGASIKQLSLDVLQPEAALELLKSFFKETPQRIEQELAVANQLCEWLGYLPLGLELVGRYLKRKVDVSLTEMLRRLEKKRLEQSALIKPEGDMTAQRGVLAAFELSWQELNDDDKQLGCLLSLFAPAPIAWDLVEQCLPEEDEEELEEIRDEKLLNLHLLQRKDEGVYQLHPLLREFFQYKLTGLEQAEELKRSLCRVMVAVAKGISQTLTLEQINNVTPAIPHLAEVAKHLIQYLSNEDLIFPFMSNARFYRGQGLYAKATPWYEQCLRIIKKRLGEEHPDFAQSLNNLALLYKSQGRYSEAEPLYLQALTLRRKLLGEEHPDVAQSLNNLALLYKSQGRYSEAEPLYLQALTLWRKLLGEEHPDVATNLNNLALLYKSQGRYSEAEPLYLQALTLRRKLLGEKNPDVAQSLNNLAALYYFQARHSEAESLYIQALTFRRKLLGEEHPDVALSLSNLALLYKSQGKYSEAEPLYIQALTLRRKLLGEEHPDVALSLNNLAALYDSQGRYSEAEPLYIQALTLWRNLLGEKHPDVALSLNNLASLYESQSRYSEAEPLYIQALTLRRKLLGEEHPDVAQSLNNLAYLYKSQGRYSEAEPLYLQSLALKHKLLGEEHPSIATSLKNLAVLYESQGRYNEAKALYLQALNIFERRLGVDHPNTVTVRENLTDLRDRLSSQ</sequence>
<dbReference type="EMBL" id="LAHD01000059">
    <property type="protein sequence ID" value="PHK02152.1"/>
    <property type="molecule type" value="Genomic_DNA"/>
</dbReference>
<keyword evidence="5" id="KW-0677">Repeat</keyword>
<comment type="caution">
    <text evidence="12">The sequence shown here is derived from an EMBL/GenBank/DDBJ whole genome shotgun (WGS) entry which is preliminary data.</text>
</comment>
<keyword evidence="9" id="KW-0206">Cytoskeleton</keyword>
<evidence type="ECO:0000256" key="4">
    <source>
        <dbReference type="ARBA" id="ARBA00022701"/>
    </source>
</evidence>
<evidence type="ECO:0000256" key="8">
    <source>
        <dbReference type="ARBA" id="ARBA00023175"/>
    </source>
</evidence>
<feature type="repeat" description="TPR" evidence="10">
    <location>
        <begin position="505"/>
        <end position="538"/>
    </location>
</feature>
<dbReference type="InterPro" id="IPR011990">
    <property type="entry name" value="TPR-like_helical_dom_sf"/>
</dbReference>
<dbReference type="SUPFAM" id="SSF52540">
    <property type="entry name" value="P-loop containing nucleoside triphosphate hydrolases"/>
    <property type="match status" value="1"/>
</dbReference>
<dbReference type="GO" id="GO:0043531">
    <property type="term" value="F:ADP binding"/>
    <property type="evidence" value="ECO:0007669"/>
    <property type="project" value="InterPro"/>
</dbReference>
<dbReference type="SMART" id="SM00028">
    <property type="entry name" value="TPR"/>
    <property type="match status" value="10"/>
</dbReference>
<dbReference type="GO" id="GO:0007018">
    <property type="term" value="P:microtubule-based movement"/>
    <property type="evidence" value="ECO:0007669"/>
    <property type="project" value="TreeGrafter"/>
</dbReference>
<keyword evidence="3" id="KW-0963">Cytoplasm</keyword>
<keyword evidence="6 10" id="KW-0802">TPR repeat</keyword>
<dbReference type="Gene3D" id="1.25.40.10">
    <property type="entry name" value="Tetratricopeptide repeat domain"/>
    <property type="match status" value="3"/>
</dbReference>
<dbReference type="InterPro" id="IPR027417">
    <property type="entry name" value="P-loop_NTPase"/>
</dbReference>
<dbReference type="Pfam" id="PF13424">
    <property type="entry name" value="TPR_12"/>
    <property type="match status" value="5"/>
</dbReference>
<evidence type="ECO:0000256" key="9">
    <source>
        <dbReference type="ARBA" id="ARBA00023212"/>
    </source>
</evidence>
<evidence type="ECO:0000256" key="7">
    <source>
        <dbReference type="ARBA" id="ARBA00023054"/>
    </source>
</evidence>
<organism evidence="12 13">
    <name type="scientific">Nostoc linckia z8</name>
    <dbReference type="NCBI Taxonomy" id="1628746"/>
    <lineage>
        <taxon>Bacteria</taxon>
        <taxon>Bacillati</taxon>
        <taxon>Cyanobacteriota</taxon>
        <taxon>Cyanophyceae</taxon>
        <taxon>Nostocales</taxon>
        <taxon>Nostocaceae</taxon>
        <taxon>Nostoc</taxon>
    </lineage>
</organism>
<dbReference type="AlphaFoldDB" id="A0A9Q5ZAJ1"/>
<evidence type="ECO:0000256" key="6">
    <source>
        <dbReference type="ARBA" id="ARBA00022803"/>
    </source>
</evidence>
<keyword evidence="8" id="KW-0505">Motor protein</keyword>
<dbReference type="InterPro" id="IPR019734">
    <property type="entry name" value="TPR_rpt"/>
</dbReference>
<gene>
    <name evidence="12" type="ORF">VF08_19835</name>
</gene>
<evidence type="ECO:0000259" key="11">
    <source>
        <dbReference type="Pfam" id="PF00931"/>
    </source>
</evidence>
<dbReference type="PROSITE" id="PS50005">
    <property type="entry name" value="TPR"/>
    <property type="match status" value="5"/>
</dbReference>
<dbReference type="PANTHER" id="PTHR45783:SF3">
    <property type="entry name" value="KINESIN LIGHT CHAIN"/>
    <property type="match status" value="1"/>
</dbReference>
<feature type="repeat" description="TPR" evidence="10">
    <location>
        <begin position="757"/>
        <end position="790"/>
    </location>
</feature>
<feature type="repeat" description="TPR" evidence="10">
    <location>
        <begin position="715"/>
        <end position="748"/>
    </location>
</feature>
<evidence type="ECO:0000256" key="2">
    <source>
        <dbReference type="ARBA" id="ARBA00009622"/>
    </source>
</evidence>
<dbReference type="Pfam" id="PF00931">
    <property type="entry name" value="NB-ARC"/>
    <property type="match status" value="1"/>
</dbReference>
<feature type="domain" description="NB-ARC" evidence="11">
    <location>
        <begin position="8"/>
        <end position="162"/>
    </location>
</feature>
<dbReference type="Proteomes" id="UP000222310">
    <property type="component" value="Unassembled WGS sequence"/>
</dbReference>
<evidence type="ECO:0000256" key="5">
    <source>
        <dbReference type="ARBA" id="ARBA00022737"/>
    </source>
</evidence>